<proteinExistence type="predicted"/>
<comment type="caution">
    <text evidence="1">The sequence shown here is derived from an EMBL/GenBank/DDBJ whole genome shotgun (WGS) entry which is preliminary data.</text>
</comment>
<evidence type="ECO:0000313" key="2">
    <source>
        <dbReference type="Proteomes" id="UP001168363"/>
    </source>
</evidence>
<name>A0ABT8TJH2_9ACTN</name>
<evidence type="ECO:0000313" key="1">
    <source>
        <dbReference type="EMBL" id="MDO3394117.1"/>
    </source>
</evidence>
<keyword evidence="2" id="KW-1185">Reference proteome</keyword>
<reference evidence="1" key="1">
    <citation type="submission" date="2023-06" db="EMBL/GenBank/DDBJ databases">
        <title>Genome sequence of Nocardioides sp. SOB44.</title>
        <authorList>
            <person name="Zhang G."/>
        </authorList>
    </citation>
    <scope>NUCLEOTIDE SEQUENCE</scope>
    <source>
        <strain evidence="1">SOB44</strain>
    </source>
</reference>
<dbReference type="Proteomes" id="UP001168363">
    <property type="component" value="Unassembled WGS sequence"/>
</dbReference>
<accession>A0ABT8TJH2</accession>
<gene>
    <name evidence="1" type="ORF">QWJ41_00135</name>
</gene>
<sequence>MPPDAVRRHPDVEAALRAAVVADVAWTVEGRPRLHGVLPLVGPDGPVLALPFSELATARSLAAAGRALVCLSEPEGVGRSWRPLAVRARTRLHEDPDGDVFTAILLEQELLRWPPSRLLADSVLLRREHWWWLPRLLVHLEVLEERPLAAREGPDDHLLVVAGDGAGDGAGDWPEAAVTGPTGAVRGAAPAPGPAVLLGQELSWPDLERWGRWSWQGRWDGEALQVEQAPESTGLPPVPGLLSRWRRHRALERSCRAGLAAARREAAGVTGP</sequence>
<dbReference type="EMBL" id="JAULSC010000001">
    <property type="protein sequence ID" value="MDO3394117.1"/>
    <property type="molecule type" value="Genomic_DNA"/>
</dbReference>
<organism evidence="1 2">
    <name type="scientific">Nocardioides cremeus</name>
    <dbReference type="NCBI Taxonomy" id="3058044"/>
    <lineage>
        <taxon>Bacteria</taxon>
        <taxon>Bacillati</taxon>
        <taxon>Actinomycetota</taxon>
        <taxon>Actinomycetes</taxon>
        <taxon>Propionibacteriales</taxon>
        <taxon>Nocardioidaceae</taxon>
        <taxon>Nocardioides</taxon>
    </lineage>
</organism>
<dbReference type="RefSeq" id="WP_302705076.1">
    <property type="nucleotide sequence ID" value="NZ_JAULSC010000001.1"/>
</dbReference>
<protein>
    <recommendedName>
        <fullName evidence="3">Pyridoxamine 5'-phosphate oxidase family protein</fullName>
    </recommendedName>
</protein>
<evidence type="ECO:0008006" key="3">
    <source>
        <dbReference type="Google" id="ProtNLM"/>
    </source>
</evidence>